<evidence type="ECO:0000256" key="1">
    <source>
        <dbReference type="ARBA" id="ARBA00022512"/>
    </source>
</evidence>
<evidence type="ECO:0000256" key="4">
    <source>
        <dbReference type="ARBA" id="ARBA00023088"/>
    </source>
</evidence>
<organism evidence="8 9">
    <name type="scientific">Streptomyces swartbergensis</name>
    <dbReference type="NCBI Taxonomy" id="487165"/>
    <lineage>
        <taxon>Bacteria</taxon>
        <taxon>Bacillati</taxon>
        <taxon>Actinomycetota</taxon>
        <taxon>Actinomycetes</taxon>
        <taxon>Kitasatosporales</taxon>
        <taxon>Streptomycetaceae</taxon>
        <taxon>Streptomyces</taxon>
    </lineage>
</organism>
<keyword evidence="6" id="KW-0812">Transmembrane</keyword>
<keyword evidence="6" id="KW-1133">Transmembrane helix</keyword>
<evidence type="ECO:0000259" key="7">
    <source>
        <dbReference type="Pfam" id="PF00746"/>
    </source>
</evidence>
<reference evidence="8 9" key="1">
    <citation type="submission" date="2017-05" db="EMBL/GenBank/DDBJ databases">
        <title>Biotechnological potential of actinobacteria isolated from South African environments.</title>
        <authorList>
            <person name="Le Roes-Hill M."/>
            <person name="Prins A."/>
            <person name="Durrell K.A."/>
        </authorList>
    </citation>
    <scope>NUCLEOTIDE SEQUENCE [LARGE SCALE GENOMIC DNA]</scope>
    <source>
        <strain evidence="8 9">HMC13</strain>
    </source>
</reference>
<feature type="non-terminal residue" evidence="8">
    <location>
        <position position="1"/>
    </location>
</feature>
<keyword evidence="6" id="KW-0472">Membrane</keyword>
<keyword evidence="1" id="KW-0134">Cell wall</keyword>
<keyword evidence="9" id="KW-1185">Reference proteome</keyword>
<sequence length="95" mass="8819">GNGGGNGNGGSVGGGNAADPDGGTSPQEEGFSSLTDTGSDATPAAPQAQGNGQELAETGAAQTTFLVIGAATMIAGGVGFRVLPRLMGGRGGTAA</sequence>
<keyword evidence="3" id="KW-0732">Signal</keyword>
<keyword evidence="4" id="KW-0572">Peptidoglycan-anchor</keyword>
<feature type="compositionally biased region" description="Gly residues" evidence="5">
    <location>
        <begin position="1"/>
        <end position="16"/>
    </location>
</feature>
<dbReference type="AlphaFoldDB" id="A0A243RLD5"/>
<dbReference type="InterPro" id="IPR019931">
    <property type="entry name" value="LPXTG_anchor"/>
</dbReference>
<keyword evidence="2" id="KW-0964">Secreted</keyword>
<protein>
    <recommendedName>
        <fullName evidence="7">Gram-positive cocci surface proteins LPxTG domain-containing protein</fullName>
    </recommendedName>
</protein>
<evidence type="ECO:0000256" key="5">
    <source>
        <dbReference type="SAM" id="MobiDB-lite"/>
    </source>
</evidence>
<evidence type="ECO:0000256" key="6">
    <source>
        <dbReference type="SAM" id="Phobius"/>
    </source>
</evidence>
<dbReference type="Pfam" id="PF00746">
    <property type="entry name" value="Gram_pos_anchor"/>
    <property type="match status" value="1"/>
</dbReference>
<dbReference type="Proteomes" id="UP000195105">
    <property type="component" value="Unassembled WGS sequence"/>
</dbReference>
<evidence type="ECO:0000313" key="9">
    <source>
        <dbReference type="Proteomes" id="UP000195105"/>
    </source>
</evidence>
<gene>
    <name evidence="8" type="ORF">CA983_32945</name>
</gene>
<proteinExistence type="predicted"/>
<dbReference type="EMBL" id="NGFN01000290">
    <property type="protein sequence ID" value="OUC95711.1"/>
    <property type="molecule type" value="Genomic_DNA"/>
</dbReference>
<evidence type="ECO:0000256" key="2">
    <source>
        <dbReference type="ARBA" id="ARBA00022525"/>
    </source>
</evidence>
<comment type="caution">
    <text evidence="8">The sequence shown here is derived from an EMBL/GenBank/DDBJ whole genome shotgun (WGS) entry which is preliminary data.</text>
</comment>
<feature type="region of interest" description="Disordered" evidence="5">
    <location>
        <begin position="1"/>
        <end position="56"/>
    </location>
</feature>
<feature type="transmembrane region" description="Helical" evidence="6">
    <location>
        <begin position="64"/>
        <end position="83"/>
    </location>
</feature>
<accession>A0A243RLD5</accession>
<feature type="compositionally biased region" description="Polar residues" evidence="5">
    <location>
        <begin position="24"/>
        <end position="40"/>
    </location>
</feature>
<name>A0A243RLD5_9ACTN</name>
<feature type="domain" description="Gram-positive cocci surface proteins LPxTG" evidence="7">
    <location>
        <begin position="57"/>
        <end position="83"/>
    </location>
</feature>
<evidence type="ECO:0000313" key="8">
    <source>
        <dbReference type="EMBL" id="OUC95711.1"/>
    </source>
</evidence>
<evidence type="ECO:0000256" key="3">
    <source>
        <dbReference type="ARBA" id="ARBA00022729"/>
    </source>
</evidence>